<organism evidence="2 3">
    <name type="scientific">Riccia sorocarpa</name>
    <dbReference type="NCBI Taxonomy" id="122646"/>
    <lineage>
        <taxon>Eukaryota</taxon>
        <taxon>Viridiplantae</taxon>
        <taxon>Streptophyta</taxon>
        <taxon>Embryophyta</taxon>
        <taxon>Marchantiophyta</taxon>
        <taxon>Marchantiopsida</taxon>
        <taxon>Marchantiidae</taxon>
        <taxon>Marchantiales</taxon>
        <taxon>Ricciaceae</taxon>
        <taxon>Riccia</taxon>
    </lineage>
</organism>
<dbReference type="EMBL" id="JBJQOH010000002">
    <property type="protein sequence ID" value="KAL3695515.1"/>
    <property type="molecule type" value="Genomic_DNA"/>
</dbReference>
<dbReference type="SMART" id="SM00256">
    <property type="entry name" value="FBOX"/>
    <property type="match status" value="1"/>
</dbReference>
<dbReference type="InterPro" id="IPR001810">
    <property type="entry name" value="F-box_dom"/>
</dbReference>
<comment type="caution">
    <text evidence="2">The sequence shown here is derived from an EMBL/GenBank/DDBJ whole genome shotgun (WGS) entry which is preliminary data.</text>
</comment>
<proteinExistence type="predicted"/>
<dbReference type="PROSITE" id="PS50181">
    <property type="entry name" value="FBOX"/>
    <property type="match status" value="1"/>
</dbReference>
<sequence length="429" mass="49023">METEDLDSTVWQQLPSELLEKILTKLPICALMTWCQVCKRLKTLIQSPEFARRCDSVQPLVFFHHLGSVDEMWYGVAWDDYEDVHSCSDNPVPGSYLAIPNTKTNTWEKHTLKFASGSIAVVAADQGLICFESHYSKDTLFIYNPLTRQSKELRIPVEEDDKFLRRFGCTLVGLLVDQETGNYKLVVGCLKVKFQTGEHFRIGRTLTYDSYSSTWTSTSVYPDLPVGEEGNWTRCEPGASVRCGENVYWLVEQFGLPHQAGFGFIVRFDVKAAVWTVDEPDLPYDRFMGYPNRRLTNSDFPYSLLESGGRQPPQWNFHLAPHDGVVYVILFDSLIRREAFSDPPEHYMPTKVVSQGEVWYVVFEYGGVRVDERGKKPLLVFAYSPRRNVWGWLPELDSDSSCSDVLPQGFPSFTLPKLFTLTLSLRAIV</sequence>
<dbReference type="PANTHER" id="PTHR31672:SF2">
    <property type="entry name" value="F-BOX DOMAIN-CONTAINING PROTEIN"/>
    <property type="match status" value="1"/>
</dbReference>
<dbReference type="SUPFAM" id="SSF81383">
    <property type="entry name" value="F-box domain"/>
    <property type="match status" value="1"/>
</dbReference>
<keyword evidence="3" id="KW-1185">Reference proteome</keyword>
<dbReference type="InterPro" id="IPR036047">
    <property type="entry name" value="F-box-like_dom_sf"/>
</dbReference>
<feature type="domain" description="F-box" evidence="1">
    <location>
        <begin position="8"/>
        <end position="54"/>
    </location>
</feature>
<protein>
    <recommendedName>
        <fullName evidence="1">F-box domain-containing protein</fullName>
    </recommendedName>
</protein>
<evidence type="ECO:0000313" key="2">
    <source>
        <dbReference type="EMBL" id="KAL3695515.1"/>
    </source>
</evidence>
<dbReference type="Proteomes" id="UP001633002">
    <property type="component" value="Unassembled WGS sequence"/>
</dbReference>
<reference evidence="2 3" key="1">
    <citation type="submission" date="2024-09" db="EMBL/GenBank/DDBJ databases">
        <title>Chromosome-scale assembly of Riccia sorocarpa.</title>
        <authorList>
            <person name="Paukszto L."/>
        </authorList>
    </citation>
    <scope>NUCLEOTIDE SEQUENCE [LARGE SCALE GENOMIC DNA]</scope>
    <source>
        <strain evidence="2">LP-2024</strain>
        <tissue evidence="2">Aerial parts of the thallus</tissue>
    </source>
</reference>
<dbReference type="InterPro" id="IPR050796">
    <property type="entry name" value="SCF_F-box_component"/>
</dbReference>
<accession>A0ABD3HZ23</accession>
<dbReference type="AlphaFoldDB" id="A0ABD3HZ23"/>
<dbReference type="Gene3D" id="1.20.1280.50">
    <property type="match status" value="1"/>
</dbReference>
<gene>
    <name evidence="2" type="ORF">R1sor_009591</name>
</gene>
<name>A0ABD3HZ23_9MARC</name>
<dbReference type="PANTHER" id="PTHR31672">
    <property type="entry name" value="BNACNNG10540D PROTEIN"/>
    <property type="match status" value="1"/>
</dbReference>
<dbReference type="Pfam" id="PF00646">
    <property type="entry name" value="F-box"/>
    <property type="match status" value="1"/>
</dbReference>
<evidence type="ECO:0000313" key="3">
    <source>
        <dbReference type="Proteomes" id="UP001633002"/>
    </source>
</evidence>
<evidence type="ECO:0000259" key="1">
    <source>
        <dbReference type="PROSITE" id="PS50181"/>
    </source>
</evidence>